<sequence>MKGSGNSPKENRPTQDNSWQAERAQDQNAGQNNSNRHNNNPENKGSSHQATTYSQQHPDGSSHQNSDNNQNTNMGAGVSGRPNNRSNDSTIDSKNAPKFQDGPVAGGADNTRGQNVPSSEGKGAGAKHAKFDPEAKSPQGSNANWTSTRGADSSDKEFRNNQPNASTLKGHKSNENLGNEKE</sequence>
<dbReference type="Proteomes" id="UP001501844">
    <property type="component" value="Unassembled WGS sequence"/>
</dbReference>
<feature type="compositionally biased region" description="Basic and acidic residues" evidence="1">
    <location>
        <begin position="172"/>
        <end position="182"/>
    </location>
</feature>
<proteinExistence type="predicted"/>
<protein>
    <submittedName>
        <fullName evidence="2">Uncharacterized protein</fullName>
    </submittedName>
</protein>
<comment type="caution">
    <text evidence="2">The sequence shown here is derived from an EMBL/GenBank/DDBJ whole genome shotgun (WGS) entry which is preliminary data.</text>
</comment>
<evidence type="ECO:0000256" key="1">
    <source>
        <dbReference type="SAM" id="MobiDB-lite"/>
    </source>
</evidence>
<feature type="compositionally biased region" description="Polar residues" evidence="1">
    <location>
        <begin position="81"/>
        <end position="93"/>
    </location>
</feature>
<evidence type="ECO:0000313" key="2">
    <source>
        <dbReference type="EMBL" id="GAA4305963.1"/>
    </source>
</evidence>
<reference evidence="3" key="1">
    <citation type="journal article" date="2019" name="Int. J. Syst. Evol. Microbiol.">
        <title>The Global Catalogue of Microorganisms (GCM) 10K type strain sequencing project: providing services to taxonomists for standard genome sequencing and annotation.</title>
        <authorList>
            <consortium name="The Broad Institute Genomics Platform"/>
            <consortium name="The Broad Institute Genome Sequencing Center for Infectious Disease"/>
            <person name="Wu L."/>
            <person name="Ma J."/>
        </authorList>
    </citation>
    <scope>NUCLEOTIDE SEQUENCE [LARGE SCALE GENOMIC DNA]</scope>
    <source>
        <strain evidence="3">JCM 17917</strain>
    </source>
</reference>
<dbReference type="RefSeq" id="WP_345165504.1">
    <property type="nucleotide sequence ID" value="NZ_BAABGX010000002.1"/>
</dbReference>
<feature type="compositionally biased region" description="Polar residues" evidence="1">
    <location>
        <begin position="138"/>
        <end position="151"/>
    </location>
</feature>
<dbReference type="EMBL" id="BAABGX010000002">
    <property type="protein sequence ID" value="GAA4305963.1"/>
    <property type="molecule type" value="Genomic_DNA"/>
</dbReference>
<gene>
    <name evidence="2" type="ORF">GCM10023183_20680</name>
</gene>
<name>A0ABP8FKK9_9BACT</name>
<feature type="compositionally biased region" description="Low complexity" evidence="1">
    <location>
        <begin position="28"/>
        <end position="43"/>
    </location>
</feature>
<feature type="region of interest" description="Disordered" evidence="1">
    <location>
        <begin position="1"/>
        <end position="182"/>
    </location>
</feature>
<feature type="compositionally biased region" description="Polar residues" evidence="1">
    <location>
        <begin position="44"/>
        <end position="74"/>
    </location>
</feature>
<keyword evidence="3" id="KW-1185">Reference proteome</keyword>
<evidence type="ECO:0000313" key="3">
    <source>
        <dbReference type="Proteomes" id="UP001501844"/>
    </source>
</evidence>
<accession>A0ABP8FKK9</accession>
<feature type="compositionally biased region" description="Polar residues" evidence="1">
    <location>
        <begin position="1"/>
        <end position="20"/>
    </location>
</feature>
<organism evidence="2 3">
    <name type="scientific">Nibribacter koreensis</name>
    <dbReference type="NCBI Taxonomy" id="1084519"/>
    <lineage>
        <taxon>Bacteria</taxon>
        <taxon>Pseudomonadati</taxon>
        <taxon>Bacteroidota</taxon>
        <taxon>Cytophagia</taxon>
        <taxon>Cytophagales</taxon>
        <taxon>Hymenobacteraceae</taxon>
        <taxon>Nibribacter</taxon>
    </lineage>
</organism>